<proteinExistence type="predicted"/>
<evidence type="ECO:0000313" key="2">
    <source>
        <dbReference type="Proteomes" id="UP000224317"/>
    </source>
</evidence>
<gene>
    <name evidence="1" type="ORF">CSX00_00440</name>
</gene>
<comment type="caution">
    <text evidence="1">The sequence shown here is derived from an EMBL/GenBank/DDBJ whole genome shotgun (WGS) entry which is preliminary data.</text>
</comment>
<evidence type="ECO:0000313" key="1">
    <source>
        <dbReference type="EMBL" id="PHU41368.1"/>
    </source>
</evidence>
<protein>
    <submittedName>
        <fullName evidence="1">Uncharacterized protein</fullName>
    </submittedName>
</protein>
<accession>A0A2G3EDJ0</accession>
<dbReference type="Proteomes" id="UP000224317">
    <property type="component" value="Unassembled WGS sequence"/>
</dbReference>
<keyword evidence="2" id="KW-1185">Reference proteome</keyword>
<sequence length="346" mass="39958">MSVVFDLNRTSMWVTNNEGCGRLNYDVKDNNAVFNDAKSTNEEDSFAPQDKISYFDIKGIDVTNCNFSDFCKVAKFAKTSFSAFDYDESLLNSYKNIFEENENSNFFQYFDEERLSCANRGDMHLYYAVQKIAQVAQNMMRIYQDGFEGNLTDNGYFIKDVFTDLSCTGFYGNYRLADCCYRFGQDSYELVVEFDRDSTKEKPVVNVSIGTSLSDKMLPGRYVVDINSVDLKNATPLELFAYYAYMDSLKNDKWYQSYNQNQTFTELFLSGAFEIESLSEFTDKQVNLLEVTQKAKEILLDKLDSEKGEDINLGEIGKSYSRDLLKKWLMTYDEIIFSLGEDESQI</sequence>
<dbReference type="AlphaFoldDB" id="A0A2G3EDJ0"/>
<reference evidence="1" key="1">
    <citation type="submission" date="2017-10" db="EMBL/GenBank/DDBJ databases">
        <title>Resolving the taxonomy of Roseburia spp., Eubacterium rectale and Agathobacter spp. through phylogenomic analysis.</title>
        <authorList>
            <person name="Sheridan P.O."/>
            <person name="Walker A.W."/>
            <person name="Duncan S.H."/>
            <person name="Scott K.P."/>
            <person name="Toole P.W.O."/>
            <person name="Luis P."/>
            <person name="Flint H.J."/>
        </authorList>
    </citation>
    <scope>NUCLEOTIDE SEQUENCE [LARGE SCALE GENOMIC DNA]</scope>
    <source>
        <strain evidence="1">JK10</strain>
    </source>
</reference>
<name>A0A2G3EDJ0_9FIRM</name>
<dbReference type="EMBL" id="PDYH01000003">
    <property type="protein sequence ID" value="PHU41368.1"/>
    <property type="molecule type" value="Genomic_DNA"/>
</dbReference>
<organism evidence="1 2">
    <name type="scientific">Pseudobutyrivibrio ruminis</name>
    <dbReference type="NCBI Taxonomy" id="46206"/>
    <lineage>
        <taxon>Bacteria</taxon>
        <taxon>Bacillati</taxon>
        <taxon>Bacillota</taxon>
        <taxon>Clostridia</taxon>
        <taxon>Lachnospirales</taxon>
        <taxon>Lachnospiraceae</taxon>
        <taxon>Pseudobutyrivibrio</taxon>
    </lineage>
</organism>
<dbReference type="RefSeq" id="WP_099412511.1">
    <property type="nucleotide sequence ID" value="NZ_PDYH01000003.1"/>
</dbReference>